<dbReference type="VEuPathDB" id="GiardiaDB:SS50377_28372"/>
<dbReference type="AlphaFoldDB" id="V6M7X5"/>
<proteinExistence type="predicted"/>
<organism evidence="1">
    <name type="scientific">Spironucleus salmonicida</name>
    <dbReference type="NCBI Taxonomy" id="348837"/>
    <lineage>
        <taxon>Eukaryota</taxon>
        <taxon>Metamonada</taxon>
        <taxon>Diplomonadida</taxon>
        <taxon>Hexamitidae</taxon>
        <taxon>Hexamitinae</taxon>
        <taxon>Spironucleus</taxon>
    </lineage>
</organism>
<dbReference type="Proteomes" id="UP000018208">
    <property type="component" value="Unassembled WGS sequence"/>
</dbReference>
<accession>V6M7X5</accession>
<dbReference type="InterPro" id="IPR017943">
    <property type="entry name" value="Bactericidal_perm-incr_a/b_dom"/>
</dbReference>
<evidence type="ECO:0000313" key="3">
    <source>
        <dbReference type="Proteomes" id="UP000018208"/>
    </source>
</evidence>
<dbReference type="GO" id="GO:0008289">
    <property type="term" value="F:lipid binding"/>
    <property type="evidence" value="ECO:0007669"/>
    <property type="project" value="InterPro"/>
</dbReference>
<dbReference type="EMBL" id="AUWU02000009">
    <property type="protein sequence ID" value="KAH0569427.1"/>
    <property type="molecule type" value="Genomic_DNA"/>
</dbReference>
<reference evidence="1 2" key="1">
    <citation type="journal article" date="2014" name="PLoS Genet.">
        <title>The Genome of Spironucleus salmonicida Highlights a Fish Pathogen Adapted to Fluctuating Environments.</title>
        <authorList>
            <person name="Xu F."/>
            <person name="Jerlstrom-Hultqvist J."/>
            <person name="Einarsson E."/>
            <person name="Astvaldsson A."/>
            <person name="Svard S.G."/>
            <person name="Andersson J.O."/>
        </authorList>
    </citation>
    <scope>NUCLEOTIDE SEQUENCE</scope>
    <source>
        <strain evidence="2">ATCC 50377</strain>
    </source>
</reference>
<name>V6M7X5_9EUKA</name>
<evidence type="ECO:0008006" key="4">
    <source>
        <dbReference type="Google" id="ProtNLM"/>
    </source>
</evidence>
<gene>
    <name evidence="1" type="ORF">SS50377_10081</name>
    <name evidence="2" type="ORF">SS50377_28372</name>
</gene>
<sequence length="422" mass="48175">MLTLLLSVQCQPVKFDNESPVLEDSAMRVFVTRYGISKYCTRNVQNAIGSIQGSISALQVQFTTLGVQITLNNGRILQVDISNMNIYLQNDSAIIKVTDVALDIVFELKLEQRSFPYLYDSGTLQLKINDFTISTYASVAFNDECKSKYTIYTRDTRVSIENFSISFQCGNQVLLNSISLFITEFLKDILNGDLGQSVGQSIMDALMKLLIEQTYYPRVDYTYPIATDQRYFNGLQITENYIIVNSTGQRCQTQQGLSWCKGYLNQTVTPTKTFFTNHDVQYQIEKLAFNSGFQLYLQEQRKIENIIIKNITLVKFHNTGAELQVIVDVDGVEHNLKYLEPVVFQVVRIKNNVDYGRFVLRLTNLISKTTLSQSQINKLSTYYENSAYMYDISYASALGVSVDKAETIYLDENWIHIGSYID</sequence>
<protein>
    <recommendedName>
        <fullName evidence="4">BPI-like protein</fullName>
    </recommendedName>
</protein>
<dbReference type="SUPFAM" id="SSF55394">
    <property type="entry name" value="Bactericidal permeability-increasing protein, BPI"/>
    <property type="match status" value="1"/>
</dbReference>
<evidence type="ECO:0000313" key="1">
    <source>
        <dbReference type="EMBL" id="EST49579.1"/>
    </source>
</evidence>
<dbReference type="Gene3D" id="3.15.10.10">
    <property type="entry name" value="Bactericidal permeability-increasing protein, domain 1"/>
    <property type="match status" value="1"/>
</dbReference>
<keyword evidence="3" id="KW-1185">Reference proteome</keyword>
<dbReference type="EMBL" id="KI545948">
    <property type="protein sequence ID" value="EST49579.1"/>
    <property type="molecule type" value="Genomic_DNA"/>
</dbReference>
<reference evidence="2" key="2">
    <citation type="submission" date="2020-12" db="EMBL/GenBank/DDBJ databases">
        <title>New Spironucleus salmonicida genome in near-complete chromosomes.</title>
        <authorList>
            <person name="Xu F."/>
            <person name="Kurt Z."/>
            <person name="Jimenez-Gonzalez A."/>
            <person name="Astvaldsson A."/>
            <person name="Andersson J.O."/>
            <person name="Svard S.G."/>
        </authorList>
    </citation>
    <scope>NUCLEOTIDE SEQUENCE</scope>
    <source>
        <strain evidence="2">ATCC 50377</strain>
    </source>
</reference>
<evidence type="ECO:0000313" key="2">
    <source>
        <dbReference type="EMBL" id="KAH0569427.1"/>
    </source>
</evidence>